<dbReference type="InterPro" id="IPR038570">
    <property type="entry name" value="HicA_sf"/>
</dbReference>
<evidence type="ECO:0000313" key="8">
    <source>
        <dbReference type="EMBL" id="PXZ38829.1"/>
    </source>
</evidence>
<keyword evidence="4" id="KW-0255">Endonuclease</keyword>
<evidence type="ECO:0000256" key="5">
    <source>
        <dbReference type="ARBA" id="ARBA00022801"/>
    </source>
</evidence>
<reference evidence="8 9" key="1">
    <citation type="submission" date="2018-06" db="EMBL/GenBank/DDBJ databases">
        <authorList>
            <person name="Teymurazov M."/>
            <person name="Kislichkina A."/>
            <person name="Abaymova A."/>
            <person name="Mukhina T."/>
            <person name="Mayskaya N."/>
            <person name="Svetoch E."/>
            <person name="Bogun A."/>
        </authorList>
    </citation>
    <scope>NUCLEOTIDE SEQUENCE [LARGE SCALE GENOMIC DNA]</scope>
    <source>
        <strain evidence="8 9">SCPM-O-B-8406</strain>
    </source>
</reference>
<organism evidence="8 9">
    <name type="scientific">Avibacterium paragallinarum</name>
    <name type="common">Haemophilus gallinarum</name>
    <dbReference type="NCBI Taxonomy" id="728"/>
    <lineage>
        <taxon>Bacteria</taxon>
        <taxon>Pseudomonadati</taxon>
        <taxon>Pseudomonadota</taxon>
        <taxon>Gammaproteobacteria</taxon>
        <taxon>Pasteurellales</taxon>
        <taxon>Pasteurellaceae</taxon>
        <taxon>Avibacterium</taxon>
    </lineage>
</organism>
<gene>
    <name evidence="8" type="ORF">DM482_07455</name>
</gene>
<protein>
    <submittedName>
        <fullName evidence="8">Type II toxin-antitoxin system HicA family toxin</fullName>
    </submittedName>
</protein>
<dbReference type="AlphaFoldDB" id="A0AAE5WGT4"/>
<name>A0AAE5WGT4_AVIPA</name>
<dbReference type="Pfam" id="PF07927">
    <property type="entry name" value="HicA_toxin"/>
    <property type="match status" value="1"/>
</dbReference>
<comment type="caution">
    <text evidence="8">The sequence shown here is derived from an EMBL/GenBank/DDBJ whole genome shotgun (WGS) entry which is preliminary data.</text>
</comment>
<evidence type="ECO:0000256" key="1">
    <source>
        <dbReference type="ARBA" id="ARBA00006620"/>
    </source>
</evidence>
<dbReference type="SUPFAM" id="SSF54786">
    <property type="entry name" value="YcfA/nrd intein domain"/>
    <property type="match status" value="1"/>
</dbReference>
<evidence type="ECO:0000256" key="6">
    <source>
        <dbReference type="ARBA" id="ARBA00022884"/>
    </source>
</evidence>
<dbReference type="GO" id="GO:0016787">
    <property type="term" value="F:hydrolase activity"/>
    <property type="evidence" value="ECO:0007669"/>
    <property type="project" value="UniProtKB-KW"/>
</dbReference>
<dbReference type="InterPro" id="IPR012933">
    <property type="entry name" value="HicA_mRNA_interferase"/>
</dbReference>
<keyword evidence="5" id="KW-0378">Hydrolase</keyword>
<dbReference type="GO" id="GO:0003729">
    <property type="term" value="F:mRNA binding"/>
    <property type="evidence" value="ECO:0007669"/>
    <property type="project" value="InterPro"/>
</dbReference>
<dbReference type="EMBL" id="QJPJ01000010">
    <property type="protein sequence ID" value="PXZ38829.1"/>
    <property type="molecule type" value="Genomic_DNA"/>
</dbReference>
<accession>A0AAE5WGT4</accession>
<proteinExistence type="inferred from homology"/>
<comment type="similarity">
    <text evidence="1">Belongs to the HicA mRNA interferase family.</text>
</comment>
<evidence type="ECO:0000313" key="9">
    <source>
        <dbReference type="Proteomes" id="UP000247594"/>
    </source>
</evidence>
<dbReference type="Gene3D" id="3.30.920.30">
    <property type="entry name" value="Hypothetical protein"/>
    <property type="match status" value="1"/>
</dbReference>
<keyword evidence="2" id="KW-1277">Toxin-antitoxin system</keyword>
<sequence length="81" mass="9441">MFFSRISPLTYKEVSSALKRLGFVMKPKKSTAHEQWIRVDERGKFLVTVDKHLSPFDKALIQSMARQAGMTTKEFFKECKK</sequence>
<evidence type="ECO:0000256" key="7">
    <source>
        <dbReference type="ARBA" id="ARBA00023016"/>
    </source>
</evidence>
<dbReference type="GO" id="GO:0004519">
    <property type="term" value="F:endonuclease activity"/>
    <property type="evidence" value="ECO:0007669"/>
    <property type="project" value="UniProtKB-KW"/>
</dbReference>
<dbReference type="RefSeq" id="WP_110479786.1">
    <property type="nucleotide sequence ID" value="NZ_JACEVQ010000049.1"/>
</dbReference>
<evidence type="ECO:0000256" key="4">
    <source>
        <dbReference type="ARBA" id="ARBA00022759"/>
    </source>
</evidence>
<keyword evidence="3" id="KW-0540">Nuclease</keyword>
<keyword evidence="6" id="KW-0694">RNA-binding</keyword>
<keyword evidence="7" id="KW-0346">Stress response</keyword>
<dbReference type="Proteomes" id="UP000247594">
    <property type="component" value="Unassembled WGS sequence"/>
</dbReference>
<evidence type="ECO:0000256" key="3">
    <source>
        <dbReference type="ARBA" id="ARBA00022722"/>
    </source>
</evidence>
<evidence type="ECO:0000256" key="2">
    <source>
        <dbReference type="ARBA" id="ARBA00022649"/>
    </source>
</evidence>